<dbReference type="RefSeq" id="WP_345534155.1">
    <property type="nucleotide sequence ID" value="NZ_BAABLD010000015.1"/>
</dbReference>
<dbReference type="InterPro" id="IPR050492">
    <property type="entry name" value="Bact_metal-bind_prot9"/>
</dbReference>
<protein>
    <submittedName>
        <fullName evidence="2">Zinc ABC transporter substrate-binding protein</fullName>
    </submittedName>
</protein>
<reference evidence="3" key="1">
    <citation type="journal article" date="2019" name="Int. J. Syst. Evol. Microbiol.">
        <title>The Global Catalogue of Microorganisms (GCM) 10K type strain sequencing project: providing services to taxonomists for standard genome sequencing and annotation.</title>
        <authorList>
            <consortium name="The Broad Institute Genomics Platform"/>
            <consortium name="The Broad Institute Genome Sequencing Center for Infectious Disease"/>
            <person name="Wu L."/>
            <person name="Ma J."/>
        </authorList>
    </citation>
    <scope>NUCLEOTIDE SEQUENCE [LARGE SCALE GENOMIC DNA]</scope>
    <source>
        <strain evidence="3">JCM 18715</strain>
    </source>
</reference>
<organism evidence="2 3">
    <name type="scientific">Viridibacterium curvum</name>
    <dbReference type="NCBI Taxonomy" id="1101404"/>
    <lineage>
        <taxon>Bacteria</taxon>
        <taxon>Pseudomonadati</taxon>
        <taxon>Pseudomonadota</taxon>
        <taxon>Betaproteobacteria</taxon>
        <taxon>Rhodocyclales</taxon>
        <taxon>Rhodocyclaceae</taxon>
        <taxon>Viridibacterium</taxon>
    </lineage>
</organism>
<dbReference type="InterPro" id="IPR006127">
    <property type="entry name" value="ZnuA-like"/>
</dbReference>
<evidence type="ECO:0000256" key="1">
    <source>
        <dbReference type="SAM" id="SignalP"/>
    </source>
</evidence>
<feature type="chain" id="PRO_5045906777" evidence="1">
    <location>
        <begin position="20"/>
        <end position="298"/>
    </location>
</feature>
<accession>A0ABP9R0Y0</accession>
<keyword evidence="3" id="KW-1185">Reference proteome</keyword>
<feature type="signal peptide" evidence="1">
    <location>
        <begin position="1"/>
        <end position="19"/>
    </location>
</feature>
<dbReference type="Proteomes" id="UP001500547">
    <property type="component" value="Unassembled WGS sequence"/>
</dbReference>
<dbReference type="PANTHER" id="PTHR42953:SF2">
    <property type="entry name" value="ADHESION PROTEIN"/>
    <property type="match status" value="1"/>
</dbReference>
<dbReference type="SUPFAM" id="SSF53807">
    <property type="entry name" value="Helical backbone' metal receptor"/>
    <property type="match status" value="1"/>
</dbReference>
<dbReference type="Pfam" id="PF01297">
    <property type="entry name" value="ZnuA"/>
    <property type="match status" value="1"/>
</dbReference>
<evidence type="ECO:0000313" key="2">
    <source>
        <dbReference type="EMBL" id="GAA5170046.1"/>
    </source>
</evidence>
<name>A0ABP9R0Y0_9RHOO</name>
<dbReference type="EMBL" id="BAABLD010000015">
    <property type="protein sequence ID" value="GAA5170046.1"/>
    <property type="molecule type" value="Genomic_DNA"/>
</dbReference>
<dbReference type="Gene3D" id="3.40.50.1980">
    <property type="entry name" value="Nitrogenase molybdenum iron protein domain"/>
    <property type="match status" value="2"/>
</dbReference>
<keyword evidence="1" id="KW-0732">Signal</keyword>
<dbReference type="PANTHER" id="PTHR42953">
    <property type="entry name" value="HIGH-AFFINITY ZINC UPTAKE SYSTEM PROTEIN ZNUA-RELATED"/>
    <property type="match status" value="1"/>
</dbReference>
<evidence type="ECO:0000313" key="3">
    <source>
        <dbReference type="Proteomes" id="UP001500547"/>
    </source>
</evidence>
<proteinExistence type="predicted"/>
<dbReference type="CDD" id="cd01145">
    <property type="entry name" value="TroA_c"/>
    <property type="match status" value="1"/>
</dbReference>
<comment type="caution">
    <text evidence="2">The sequence shown here is derived from an EMBL/GenBank/DDBJ whole genome shotgun (WGS) entry which is preliminary data.</text>
</comment>
<gene>
    <name evidence="2" type="ORF">GCM10025770_32430</name>
</gene>
<sequence>MMRWLILAVCASFSLSAQAGLRAVACEPEWGALLGELGGDKVSIYTATTAQQDPHHIQARPSLIAAVRNADLLVCTGAELETGWLPLLLRQSGNAAVQPGKPGYLEAAALVQRLEVPTRFDRADGDVHAAGNPHIHLDARNILLVAEAVSQRLVTLDAGNAGVYQSRLADFSRRWRSAMQRWEREATPLRGVAIVVHHRDLAYLQNWLGLREVGTLEPKPGVEPSSAHLAGLLASLPTQRPQLIVRAAYNDGRAAEWLSARARLPVAVLPFTVGGSPRAGDLFALFDDTIATLLTALR</sequence>